<evidence type="ECO:0000256" key="6">
    <source>
        <dbReference type="ARBA" id="ARBA00022777"/>
    </source>
</evidence>
<organism evidence="10 11">
    <name type="scientific">Yinghuangia aomiensis</name>
    <dbReference type="NCBI Taxonomy" id="676205"/>
    <lineage>
        <taxon>Bacteria</taxon>
        <taxon>Bacillati</taxon>
        <taxon>Actinomycetota</taxon>
        <taxon>Actinomycetes</taxon>
        <taxon>Kitasatosporales</taxon>
        <taxon>Streptomycetaceae</taxon>
        <taxon>Yinghuangia</taxon>
    </lineage>
</organism>
<evidence type="ECO:0000256" key="3">
    <source>
        <dbReference type="ARBA" id="ARBA00012054"/>
    </source>
</evidence>
<dbReference type="EC" id="2.7.1.12" evidence="3 9"/>
<dbReference type="SUPFAM" id="SSF52540">
    <property type="entry name" value="P-loop containing nucleoside triphosphate hydrolases"/>
    <property type="match status" value="1"/>
</dbReference>
<comment type="catalytic activity">
    <reaction evidence="8 9">
        <text>D-gluconate + ATP = 6-phospho-D-gluconate + ADP + H(+)</text>
        <dbReference type="Rhea" id="RHEA:19433"/>
        <dbReference type="ChEBI" id="CHEBI:15378"/>
        <dbReference type="ChEBI" id="CHEBI:18391"/>
        <dbReference type="ChEBI" id="CHEBI:30616"/>
        <dbReference type="ChEBI" id="CHEBI:58759"/>
        <dbReference type="ChEBI" id="CHEBI:456216"/>
        <dbReference type="EC" id="2.7.1.12"/>
    </reaction>
</comment>
<dbReference type="Proteomes" id="UP001500466">
    <property type="component" value="Unassembled WGS sequence"/>
</dbReference>
<evidence type="ECO:0000313" key="10">
    <source>
        <dbReference type="EMBL" id="GAA4988796.1"/>
    </source>
</evidence>
<dbReference type="NCBIfam" id="TIGR01313">
    <property type="entry name" value="therm_gnt_kin"/>
    <property type="match status" value="1"/>
</dbReference>
<dbReference type="Gene3D" id="3.40.50.300">
    <property type="entry name" value="P-loop containing nucleotide triphosphate hydrolases"/>
    <property type="match status" value="1"/>
</dbReference>
<reference evidence="11" key="1">
    <citation type="journal article" date="2019" name="Int. J. Syst. Evol. Microbiol.">
        <title>The Global Catalogue of Microorganisms (GCM) 10K type strain sequencing project: providing services to taxonomists for standard genome sequencing and annotation.</title>
        <authorList>
            <consortium name="The Broad Institute Genomics Platform"/>
            <consortium name="The Broad Institute Genome Sequencing Center for Infectious Disease"/>
            <person name="Wu L."/>
            <person name="Ma J."/>
        </authorList>
    </citation>
    <scope>NUCLEOTIDE SEQUENCE [LARGE SCALE GENOMIC DNA]</scope>
    <source>
        <strain evidence="11">JCM 17986</strain>
    </source>
</reference>
<comment type="similarity">
    <text evidence="2 9">Belongs to the gluconokinase GntK/GntV family.</text>
</comment>
<dbReference type="RefSeq" id="WP_345679819.1">
    <property type="nucleotide sequence ID" value="NZ_BAABHS010000036.1"/>
</dbReference>
<dbReference type="PANTHER" id="PTHR43442:SF3">
    <property type="entry name" value="GLUCONOKINASE-RELATED"/>
    <property type="match status" value="1"/>
</dbReference>
<dbReference type="CDD" id="cd02021">
    <property type="entry name" value="GntK"/>
    <property type="match status" value="1"/>
</dbReference>
<keyword evidence="5 9" id="KW-0547">Nucleotide-binding</keyword>
<gene>
    <name evidence="10" type="ORF">GCM10023205_69760</name>
</gene>
<evidence type="ECO:0000313" key="11">
    <source>
        <dbReference type="Proteomes" id="UP001500466"/>
    </source>
</evidence>
<accession>A0ABP9I6G7</accession>
<dbReference type="InterPro" id="IPR027417">
    <property type="entry name" value="P-loop_NTPase"/>
</dbReference>
<dbReference type="Pfam" id="PF13671">
    <property type="entry name" value="AAA_33"/>
    <property type="match status" value="1"/>
</dbReference>
<comment type="caution">
    <text evidence="10">The sequence shown here is derived from an EMBL/GenBank/DDBJ whole genome shotgun (WGS) entry which is preliminary data.</text>
</comment>
<keyword evidence="4 9" id="KW-0808">Transferase</keyword>
<evidence type="ECO:0000256" key="8">
    <source>
        <dbReference type="ARBA" id="ARBA00048090"/>
    </source>
</evidence>
<evidence type="ECO:0000256" key="4">
    <source>
        <dbReference type="ARBA" id="ARBA00022679"/>
    </source>
</evidence>
<evidence type="ECO:0000256" key="5">
    <source>
        <dbReference type="ARBA" id="ARBA00022741"/>
    </source>
</evidence>
<evidence type="ECO:0000256" key="7">
    <source>
        <dbReference type="ARBA" id="ARBA00022840"/>
    </source>
</evidence>
<name>A0ABP9I6G7_9ACTN</name>
<keyword evidence="6 9" id="KW-0418">Kinase</keyword>
<sequence length="180" mass="19331">MPHAEAEPPTVVVMGVSGTGKTTVARLLAERLGVPFADADDFHPRANIVKMSAGIPLDDADRRPWLQSIGRKVRDCRAAGTGCVIACSALKRSYRDILRDVCPGIRFVHPTAPRDVLAARIARRTDHFMPVSLLDSQLAELEPLGPDEHGVTLDAGPPLDVLVTKALQALPYRPPPPAPA</sequence>
<keyword evidence="7 9" id="KW-0067">ATP-binding</keyword>
<evidence type="ECO:0000256" key="2">
    <source>
        <dbReference type="ARBA" id="ARBA00008420"/>
    </source>
</evidence>
<evidence type="ECO:0000256" key="9">
    <source>
        <dbReference type="RuleBase" id="RU363066"/>
    </source>
</evidence>
<keyword evidence="11" id="KW-1185">Reference proteome</keyword>
<evidence type="ECO:0000256" key="1">
    <source>
        <dbReference type="ARBA" id="ARBA00004761"/>
    </source>
</evidence>
<comment type="pathway">
    <text evidence="1">Carbohydrate acid metabolism.</text>
</comment>
<protein>
    <recommendedName>
        <fullName evidence="3 9">Gluconokinase</fullName>
        <ecNumber evidence="3 9">2.7.1.12</ecNumber>
    </recommendedName>
</protein>
<dbReference type="PANTHER" id="PTHR43442">
    <property type="entry name" value="GLUCONOKINASE-RELATED"/>
    <property type="match status" value="1"/>
</dbReference>
<proteinExistence type="inferred from homology"/>
<dbReference type="InterPro" id="IPR006001">
    <property type="entry name" value="Therm_gnt_kin"/>
</dbReference>
<dbReference type="EMBL" id="BAABHS010000036">
    <property type="protein sequence ID" value="GAA4988796.1"/>
    <property type="molecule type" value="Genomic_DNA"/>
</dbReference>